<dbReference type="Gene3D" id="3.40.640.10">
    <property type="entry name" value="Type I PLP-dependent aspartate aminotransferase-like (Major domain)"/>
    <property type="match status" value="1"/>
</dbReference>
<evidence type="ECO:0000313" key="13">
    <source>
        <dbReference type="Proteomes" id="UP000198752"/>
    </source>
</evidence>
<comment type="function">
    <text evidence="5">Soluble hydrogenase catalyzes both production and consumption of hydrogen from suitable artificial electron donors or acceptors. This subunit catalyzes the tritium-exchange activity.</text>
</comment>
<dbReference type="InterPro" id="IPR000192">
    <property type="entry name" value="Aminotrans_V_dom"/>
</dbReference>
<dbReference type="GO" id="GO:0008453">
    <property type="term" value="F:alanine-glyoxylate transaminase activity"/>
    <property type="evidence" value="ECO:0007669"/>
    <property type="project" value="TreeGrafter"/>
</dbReference>
<evidence type="ECO:0000256" key="2">
    <source>
        <dbReference type="ARBA" id="ARBA00009236"/>
    </source>
</evidence>
<dbReference type="Proteomes" id="UP000198752">
    <property type="component" value="Unassembled WGS sequence"/>
</dbReference>
<comment type="similarity">
    <text evidence="2 9">Belongs to the class-V pyridoxal-phosphate-dependent aminotransferase family.</text>
</comment>
<sequence>MSSLFLDQTYLFTPGPTPIPNQVNAAMARPMIGHRSPDFSVLIEDVATRLQPVFGTKHPVMILTSSGTSALEAAVVNTVHEGDHAIVIVAGSFGDRLASIAENYGATVHRLNIEWGKSCSPEQLENFIDSLNGTPIKAVFGTFNETSTGVLNPIHALGQVIKKRTDALFIVDGVSCIGAVPVDMEEDKIDILVTSSQKALMLPPGLAFAAFSDRGLKAIRECPEKRFYLDLKRYVDTYEKQKSTPFTPAVSLIQGAQAVCDMIEEEGWENVIKRHLLLRDMLRAGIHELGLPLLTTDEDASPTVTAVQPEGISAPEIQKALKKDFSITIAGGQKDLKGKIFRIGHMGYCTPFDILKVLSALELTLAKFGQAPRFGAAVKKAEEVYAQHV</sequence>
<evidence type="ECO:0000256" key="10">
    <source>
        <dbReference type="RuleBase" id="RU004504"/>
    </source>
</evidence>
<proteinExistence type="inferred from homology"/>
<dbReference type="FunFam" id="3.40.640.10:FF:000054">
    <property type="entry name" value="Serine--glyoxylate aminotransferase"/>
    <property type="match status" value="1"/>
</dbReference>
<keyword evidence="13" id="KW-1185">Reference proteome</keyword>
<evidence type="ECO:0000256" key="9">
    <source>
        <dbReference type="RuleBase" id="RU004075"/>
    </source>
</evidence>
<feature type="binding site" evidence="7">
    <location>
        <position position="342"/>
    </location>
    <ligand>
        <name>substrate</name>
    </ligand>
</feature>
<dbReference type="PANTHER" id="PTHR21152">
    <property type="entry name" value="AMINOTRANSFERASE CLASS V"/>
    <property type="match status" value="1"/>
</dbReference>
<organism evidence="12 13">
    <name type="scientific">Sporolactobacillus nakayamae</name>
    <dbReference type="NCBI Taxonomy" id="269670"/>
    <lineage>
        <taxon>Bacteria</taxon>
        <taxon>Bacillati</taxon>
        <taxon>Bacillota</taxon>
        <taxon>Bacilli</taxon>
        <taxon>Bacillales</taxon>
        <taxon>Sporolactobacillaceae</taxon>
        <taxon>Sporolactobacillus</taxon>
    </lineage>
</organism>
<dbReference type="GO" id="GO:0004760">
    <property type="term" value="F:L-serine-pyruvate transaminase activity"/>
    <property type="evidence" value="ECO:0007669"/>
    <property type="project" value="TreeGrafter"/>
</dbReference>
<evidence type="ECO:0000256" key="7">
    <source>
        <dbReference type="PIRSR" id="PIRSR000524-1"/>
    </source>
</evidence>
<evidence type="ECO:0000256" key="8">
    <source>
        <dbReference type="PIRSR" id="PIRSR000524-50"/>
    </source>
</evidence>
<comment type="cofactor">
    <cofactor evidence="1 8 10">
        <name>pyridoxal 5'-phosphate</name>
        <dbReference type="ChEBI" id="CHEBI:597326"/>
    </cofactor>
</comment>
<reference evidence="13" key="1">
    <citation type="submission" date="2016-10" db="EMBL/GenBank/DDBJ databases">
        <authorList>
            <person name="Varghese N."/>
            <person name="Submissions S."/>
        </authorList>
    </citation>
    <scope>NUCLEOTIDE SEQUENCE [LARGE SCALE GENOMIC DNA]</scope>
    <source>
        <strain evidence="13">ATCC 700379</strain>
    </source>
</reference>
<dbReference type="Pfam" id="PF00266">
    <property type="entry name" value="Aminotran_5"/>
    <property type="match status" value="1"/>
</dbReference>
<name>A0A1I2SRD9_9BACL</name>
<dbReference type="GO" id="GO:0019265">
    <property type="term" value="P:glycine biosynthetic process, by transamination of glyoxylate"/>
    <property type="evidence" value="ECO:0007669"/>
    <property type="project" value="TreeGrafter"/>
</dbReference>
<dbReference type="PANTHER" id="PTHR21152:SF40">
    <property type="entry name" value="ALANINE--GLYOXYLATE AMINOTRANSFERASE"/>
    <property type="match status" value="1"/>
</dbReference>
<dbReference type="InterPro" id="IPR024169">
    <property type="entry name" value="SP_NH2Trfase/AEP_transaminase"/>
</dbReference>
<dbReference type="EMBL" id="FOOY01000012">
    <property type="protein sequence ID" value="SFG53517.1"/>
    <property type="molecule type" value="Genomic_DNA"/>
</dbReference>
<dbReference type="PROSITE" id="PS00595">
    <property type="entry name" value="AA_TRANSFER_CLASS_5"/>
    <property type="match status" value="1"/>
</dbReference>
<dbReference type="InterPro" id="IPR015421">
    <property type="entry name" value="PyrdxlP-dep_Trfase_major"/>
</dbReference>
<dbReference type="Gene3D" id="3.90.1150.10">
    <property type="entry name" value="Aspartate Aminotransferase, domain 1"/>
    <property type="match status" value="1"/>
</dbReference>
<dbReference type="RefSeq" id="WP_093672511.1">
    <property type="nucleotide sequence ID" value="NZ_FOOY01000012.1"/>
</dbReference>
<keyword evidence="4 8" id="KW-0663">Pyridoxal phosphate</keyword>
<gene>
    <name evidence="12" type="ORF">SAMN02982927_01990</name>
</gene>
<dbReference type="InterPro" id="IPR015424">
    <property type="entry name" value="PyrdxlP-dep_Trfase"/>
</dbReference>
<evidence type="ECO:0000256" key="4">
    <source>
        <dbReference type="ARBA" id="ARBA00022898"/>
    </source>
</evidence>
<evidence type="ECO:0000256" key="3">
    <source>
        <dbReference type="ARBA" id="ARBA00011771"/>
    </source>
</evidence>
<dbReference type="STRING" id="269670.SAMN02982927_01990"/>
<accession>A0A1I2SRD9</accession>
<protein>
    <recommendedName>
        <fullName evidence="6">Tritium exchange subunit</fullName>
    </recommendedName>
</protein>
<feature type="domain" description="Aminotransferase class V" evidence="11">
    <location>
        <begin position="10"/>
        <end position="334"/>
    </location>
</feature>
<keyword evidence="12" id="KW-0032">Aminotransferase</keyword>
<evidence type="ECO:0000256" key="6">
    <source>
        <dbReference type="ARBA" id="ARBA00079151"/>
    </source>
</evidence>
<evidence type="ECO:0000313" key="12">
    <source>
        <dbReference type="EMBL" id="SFG53517.1"/>
    </source>
</evidence>
<keyword evidence="12" id="KW-0808">Transferase</keyword>
<comment type="subunit">
    <text evidence="3">Heterodimer of a large and a small subunit.</text>
</comment>
<evidence type="ECO:0000259" key="11">
    <source>
        <dbReference type="Pfam" id="PF00266"/>
    </source>
</evidence>
<dbReference type="InterPro" id="IPR020578">
    <property type="entry name" value="Aminotrans_V_PyrdxlP_BS"/>
</dbReference>
<dbReference type="SUPFAM" id="SSF53383">
    <property type="entry name" value="PLP-dependent transferases"/>
    <property type="match status" value="1"/>
</dbReference>
<evidence type="ECO:0000256" key="1">
    <source>
        <dbReference type="ARBA" id="ARBA00001933"/>
    </source>
</evidence>
<feature type="modified residue" description="N6-(pyridoxal phosphate)lysine" evidence="8">
    <location>
        <position position="198"/>
    </location>
</feature>
<evidence type="ECO:0000256" key="5">
    <source>
        <dbReference type="ARBA" id="ARBA00054899"/>
    </source>
</evidence>
<dbReference type="AlphaFoldDB" id="A0A1I2SRD9"/>
<dbReference type="PIRSF" id="PIRSF000524">
    <property type="entry name" value="SPT"/>
    <property type="match status" value="1"/>
</dbReference>
<dbReference type="OrthoDB" id="389074at2"/>
<dbReference type="InterPro" id="IPR015422">
    <property type="entry name" value="PyrdxlP-dep_Trfase_small"/>
</dbReference>